<protein>
    <submittedName>
        <fullName evidence="1">Uncharacterized protein</fullName>
    </submittedName>
</protein>
<gene>
    <name evidence="1" type="ORF">R1flu_000257</name>
</gene>
<sequence>MLTLVDQFVSEEDNIRLMEMSGLVELNDTMKRLPLGKSPGEDGLPVEVLRELWDDISPYCLKLIQEAWHYKQLIKFNTRAIIKLIPKIEKKEMLCN</sequence>
<dbReference type="Proteomes" id="UP001605036">
    <property type="component" value="Unassembled WGS sequence"/>
</dbReference>
<name>A0ABD1XZY5_9MARC</name>
<keyword evidence="2" id="KW-1185">Reference proteome</keyword>
<comment type="caution">
    <text evidence="1">The sequence shown here is derived from an EMBL/GenBank/DDBJ whole genome shotgun (WGS) entry which is preliminary data.</text>
</comment>
<dbReference type="EMBL" id="JBHFFA010000006">
    <property type="protein sequence ID" value="KAL2620052.1"/>
    <property type="molecule type" value="Genomic_DNA"/>
</dbReference>
<dbReference type="AlphaFoldDB" id="A0ABD1XZY5"/>
<organism evidence="1 2">
    <name type="scientific">Riccia fluitans</name>
    <dbReference type="NCBI Taxonomy" id="41844"/>
    <lineage>
        <taxon>Eukaryota</taxon>
        <taxon>Viridiplantae</taxon>
        <taxon>Streptophyta</taxon>
        <taxon>Embryophyta</taxon>
        <taxon>Marchantiophyta</taxon>
        <taxon>Marchantiopsida</taxon>
        <taxon>Marchantiidae</taxon>
        <taxon>Marchantiales</taxon>
        <taxon>Ricciaceae</taxon>
        <taxon>Riccia</taxon>
    </lineage>
</organism>
<evidence type="ECO:0000313" key="2">
    <source>
        <dbReference type="Proteomes" id="UP001605036"/>
    </source>
</evidence>
<evidence type="ECO:0000313" key="1">
    <source>
        <dbReference type="EMBL" id="KAL2620052.1"/>
    </source>
</evidence>
<accession>A0ABD1XZY5</accession>
<reference evidence="1 2" key="1">
    <citation type="submission" date="2024-09" db="EMBL/GenBank/DDBJ databases">
        <title>Chromosome-scale assembly of Riccia fluitans.</title>
        <authorList>
            <person name="Paukszto L."/>
            <person name="Sawicki J."/>
            <person name="Karawczyk K."/>
            <person name="Piernik-Szablinska J."/>
            <person name="Szczecinska M."/>
            <person name="Mazdziarz M."/>
        </authorList>
    </citation>
    <scope>NUCLEOTIDE SEQUENCE [LARGE SCALE GENOMIC DNA]</scope>
    <source>
        <strain evidence="1">Rf_01</strain>
        <tissue evidence="1">Aerial parts of the thallus</tissue>
    </source>
</reference>
<proteinExistence type="predicted"/>